<evidence type="ECO:0008006" key="4">
    <source>
        <dbReference type="Google" id="ProtNLM"/>
    </source>
</evidence>
<feature type="signal peptide" evidence="1">
    <location>
        <begin position="1"/>
        <end position="27"/>
    </location>
</feature>
<accession>A0A537J3S1</accession>
<name>A0A537J3S1_9BACT</name>
<proteinExistence type="predicted"/>
<reference evidence="2 3" key="1">
    <citation type="journal article" date="2019" name="Nat. Microbiol.">
        <title>Mediterranean grassland soil C-N compound turnover is dependent on rainfall and depth, and is mediated by genomically divergent microorganisms.</title>
        <authorList>
            <person name="Diamond S."/>
            <person name="Andeer P.F."/>
            <person name="Li Z."/>
            <person name="Crits-Christoph A."/>
            <person name="Burstein D."/>
            <person name="Anantharaman K."/>
            <person name="Lane K.R."/>
            <person name="Thomas B.C."/>
            <person name="Pan C."/>
            <person name="Northen T.R."/>
            <person name="Banfield J.F."/>
        </authorList>
    </citation>
    <scope>NUCLEOTIDE SEQUENCE [LARGE SCALE GENOMIC DNA]</scope>
    <source>
        <strain evidence="2">NP_7</strain>
    </source>
</reference>
<dbReference type="PROSITE" id="PS51257">
    <property type="entry name" value="PROKAR_LIPOPROTEIN"/>
    <property type="match status" value="1"/>
</dbReference>
<sequence length="198" mass="20663">MLRIGKQHTLILLVALLASGCSRPAATSSGLAEGNTPTQCGAERWAVKTLTDPEAGQVNLAPKPATVETLAGLPVPNGFGRDAQRLEPETQAYTVAATLVEFKGEADSDIHLVIVGASGQSMIAEIPDPSCAQGSRVLPQISRARAQFVGRFGQPSPSWHHVNAPIQVTGVLFFDVPHGQAGVAPNAVELHPVVDVSP</sequence>
<evidence type="ECO:0000313" key="2">
    <source>
        <dbReference type="EMBL" id="TMI77696.1"/>
    </source>
</evidence>
<comment type="caution">
    <text evidence="2">The sequence shown here is derived from an EMBL/GenBank/DDBJ whole genome shotgun (WGS) entry which is preliminary data.</text>
</comment>
<keyword evidence="1" id="KW-0732">Signal</keyword>
<gene>
    <name evidence="2" type="ORF">E6H04_13675</name>
</gene>
<organism evidence="2 3">
    <name type="scientific">Candidatus Segetimicrobium genomatis</name>
    <dbReference type="NCBI Taxonomy" id="2569760"/>
    <lineage>
        <taxon>Bacteria</taxon>
        <taxon>Bacillati</taxon>
        <taxon>Candidatus Sysuimicrobiota</taxon>
        <taxon>Candidatus Sysuimicrobiia</taxon>
        <taxon>Candidatus Sysuimicrobiales</taxon>
        <taxon>Candidatus Segetimicrobiaceae</taxon>
        <taxon>Candidatus Segetimicrobium</taxon>
    </lineage>
</organism>
<dbReference type="AlphaFoldDB" id="A0A537J3S1"/>
<dbReference type="EMBL" id="VBAO01000437">
    <property type="protein sequence ID" value="TMI77696.1"/>
    <property type="molecule type" value="Genomic_DNA"/>
</dbReference>
<evidence type="ECO:0000313" key="3">
    <source>
        <dbReference type="Proteomes" id="UP000320048"/>
    </source>
</evidence>
<protein>
    <recommendedName>
        <fullName evidence="4">Lipoprotein</fullName>
    </recommendedName>
</protein>
<evidence type="ECO:0000256" key="1">
    <source>
        <dbReference type="SAM" id="SignalP"/>
    </source>
</evidence>
<dbReference type="Proteomes" id="UP000320048">
    <property type="component" value="Unassembled WGS sequence"/>
</dbReference>
<feature type="chain" id="PRO_5021992539" description="Lipoprotein" evidence="1">
    <location>
        <begin position="28"/>
        <end position="198"/>
    </location>
</feature>